<evidence type="ECO:0008006" key="3">
    <source>
        <dbReference type="Google" id="ProtNLM"/>
    </source>
</evidence>
<dbReference type="InterPro" id="IPR011990">
    <property type="entry name" value="TPR-like_helical_dom_sf"/>
</dbReference>
<accession>V6DIJ5</accession>
<dbReference type="SUPFAM" id="SSF48452">
    <property type="entry name" value="TPR-like"/>
    <property type="match status" value="1"/>
</dbReference>
<name>V6DIJ5_9BACT</name>
<reference evidence="1 2" key="1">
    <citation type="journal article" date="2015" name="Biol. Direct">
        <title>Babela massiliensis, a representative of a widespread bacterial phylum with unusual adaptations to parasitism in amoebae.</title>
        <authorList>
            <person name="Pagnier I."/>
            <person name="Yutin N."/>
            <person name="Croce O."/>
            <person name="Makarova K.S."/>
            <person name="Wolf Y.I."/>
            <person name="Benamar S."/>
            <person name="Raoult D."/>
            <person name="Koonin E.V."/>
            <person name="La Scola B."/>
        </authorList>
    </citation>
    <scope>NUCLEOTIDE SEQUENCE [LARGE SCALE GENOMIC DNA]</scope>
    <source>
        <strain evidence="2">BABL1</strain>
    </source>
</reference>
<dbReference type="EMBL" id="HG793133">
    <property type="protein sequence ID" value="CDK30346.1"/>
    <property type="molecule type" value="Genomic_DNA"/>
</dbReference>
<proteinExistence type="predicted"/>
<dbReference type="RefSeq" id="WP_023791328.1">
    <property type="nucleotide sequence ID" value="NC_023003.1"/>
</dbReference>
<keyword evidence="2" id="KW-1185">Reference proteome</keyword>
<protein>
    <recommendedName>
        <fullName evidence="3">TPR repeats containing protein</fullName>
    </recommendedName>
</protein>
<organism evidence="1 2">
    <name type="scientific">Candidatus Babela massiliensis</name>
    <dbReference type="NCBI Taxonomy" id="673862"/>
    <lineage>
        <taxon>Bacteria</taxon>
        <taxon>Candidatus Babelota</taxon>
        <taxon>Candidatus Babeliae</taxon>
        <taxon>Candidatus Babeliales</taxon>
        <taxon>Candidatus Babeliaceae</taxon>
        <taxon>Candidatus Babela</taxon>
    </lineage>
</organism>
<gene>
    <name evidence="1" type="ORF">BABL1_gene_610</name>
</gene>
<dbReference type="Proteomes" id="UP000018769">
    <property type="component" value="Chromosome I"/>
</dbReference>
<dbReference type="STRING" id="673862.BABL1_gene_610"/>
<dbReference type="AlphaFoldDB" id="V6DIJ5"/>
<dbReference type="KEGG" id="dpb:BABL1_gene_610"/>
<sequence length="96" mass="11068">MYKNFGKYNQGWLKIAEFALNGEKEKALGLYRLLENSLNDKALSYLTEGNIYLSFNDKVNAITCYLRAINIYNSLGKYNEVYALSQHIGLIKFKSQ</sequence>
<evidence type="ECO:0000313" key="2">
    <source>
        <dbReference type="Proteomes" id="UP000018769"/>
    </source>
</evidence>
<evidence type="ECO:0000313" key="1">
    <source>
        <dbReference type="EMBL" id="CDK30346.1"/>
    </source>
</evidence>
<dbReference type="HOGENOM" id="CLU_2354512_0_0_7"/>